<evidence type="ECO:0000313" key="2">
    <source>
        <dbReference type="EMBL" id="PRM94294.1"/>
    </source>
</evidence>
<feature type="transmembrane region" description="Helical" evidence="1">
    <location>
        <begin position="346"/>
        <end position="368"/>
    </location>
</feature>
<sequence>MEEKCTFNDENKNCNCILHNKNTNKSLTVFNEAIERIIKENKDELILSDIIFPDNFEYQSVFSKHTNIQFIDCEFNKKMIHLNIESICYTQCHFKNNIWFFDKKDISKTDNIYNLCFDYCTFEEEFNCDFYADNMPRCNITALNIQNSTFKKSIKFNKCNINSSYMFSNNTIFGTSDFEDITFKEAYFIRNKFNDVVSFKQSYFDSFTFKENTFDKLAIFEDTTFKSKLNLKGNIFKDEINFLGIKNENGKSLETANIVNRETARIIKHSFEKLDNIIEANKFYALEMQKREEELSKEKNWLDLIVFKFHKISSNHSQDWLLSLLWVINLTFVYTSFQFIEALDSHWLFLYSFLSIGLIITSIEGLAYLEIPKDYKGLFCVIFIFLNWIFYSLITNDYTMCYASNNFNPFSIMIGKESLTFGTLIYKLIIAYLIYQFIISIRQNTRRK</sequence>
<protein>
    <recommendedName>
        <fullName evidence="4">Pentapeptide repeat-containing protein</fullName>
    </recommendedName>
</protein>
<evidence type="ECO:0000313" key="3">
    <source>
        <dbReference type="Proteomes" id="UP000238281"/>
    </source>
</evidence>
<reference evidence="2 3" key="1">
    <citation type="submission" date="2017-09" db="EMBL/GenBank/DDBJ databases">
        <title>Reassesment of A. cryaerophilus.</title>
        <authorList>
            <person name="Perez-Cataluna A."/>
            <person name="Collado L."/>
            <person name="Salgado O."/>
            <person name="Lefinanco V."/>
            <person name="Figueras M.J."/>
        </authorList>
    </citation>
    <scope>NUCLEOTIDE SEQUENCE [LARGE SCALE GENOMIC DNA]</scope>
    <source>
        <strain evidence="2 3">LMG 10210</strain>
    </source>
</reference>
<feature type="transmembrane region" description="Helical" evidence="1">
    <location>
        <begin position="375"/>
        <end position="394"/>
    </location>
</feature>
<keyword evidence="1" id="KW-0472">Membrane</keyword>
<proteinExistence type="predicted"/>
<feature type="transmembrane region" description="Helical" evidence="1">
    <location>
        <begin position="419"/>
        <end position="438"/>
    </location>
</feature>
<accession>A0A2S9T633</accession>
<dbReference type="Proteomes" id="UP000238281">
    <property type="component" value="Unassembled WGS sequence"/>
</dbReference>
<keyword evidence="1" id="KW-1133">Transmembrane helix</keyword>
<dbReference type="AlphaFoldDB" id="A0A2S9T633"/>
<name>A0A2S9T633_9BACT</name>
<evidence type="ECO:0008006" key="4">
    <source>
        <dbReference type="Google" id="ProtNLM"/>
    </source>
</evidence>
<keyword evidence="1" id="KW-0812">Transmembrane</keyword>
<evidence type="ECO:0000256" key="1">
    <source>
        <dbReference type="SAM" id="Phobius"/>
    </source>
</evidence>
<dbReference type="EMBL" id="NXGE01000004">
    <property type="protein sequence ID" value="PRM94294.1"/>
    <property type="molecule type" value="Genomic_DNA"/>
</dbReference>
<comment type="caution">
    <text evidence="2">The sequence shown here is derived from an EMBL/GenBank/DDBJ whole genome shotgun (WGS) entry which is preliminary data.</text>
</comment>
<organism evidence="2 3">
    <name type="scientific">Aliarcobacter cryaerophilus</name>
    <dbReference type="NCBI Taxonomy" id="28198"/>
    <lineage>
        <taxon>Bacteria</taxon>
        <taxon>Pseudomonadati</taxon>
        <taxon>Campylobacterota</taxon>
        <taxon>Epsilonproteobacteria</taxon>
        <taxon>Campylobacterales</taxon>
        <taxon>Arcobacteraceae</taxon>
        <taxon>Aliarcobacter</taxon>
    </lineage>
</organism>
<feature type="transmembrane region" description="Helical" evidence="1">
    <location>
        <begin position="320"/>
        <end position="340"/>
    </location>
</feature>
<dbReference type="RefSeq" id="WP_105915575.1">
    <property type="nucleotide sequence ID" value="NZ_NXGE01000004.1"/>
</dbReference>
<gene>
    <name evidence="2" type="ORF">CJ673_07295</name>
</gene>